<dbReference type="EMBL" id="SLWK01000003">
    <property type="protein sequence ID" value="TCO09270.1"/>
    <property type="molecule type" value="Genomic_DNA"/>
</dbReference>
<feature type="region of interest" description="Disordered" evidence="1">
    <location>
        <begin position="1"/>
        <end position="20"/>
    </location>
</feature>
<dbReference type="AlphaFoldDB" id="A0A4V2RWN0"/>
<protein>
    <submittedName>
        <fullName evidence="2">Uncharacterized protein</fullName>
    </submittedName>
</protein>
<name>A0A4V2RWN0_9BACT</name>
<evidence type="ECO:0000256" key="1">
    <source>
        <dbReference type="SAM" id="MobiDB-lite"/>
    </source>
</evidence>
<organism evidence="2 3">
    <name type="scientific">Natronoflexus pectinivorans</name>
    <dbReference type="NCBI Taxonomy" id="682526"/>
    <lineage>
        <taxon>Bacteria</taxon>
        <taxon>Pseudomonadati</taxon>
        <taxon>Bacteroidota</taxon>
        <taxon>Bacteroidia</taxon>
        <taxon>Marinilabiliales</taxon>
        <taxon>Marinilabiliaceae</taxon>
        <taxon>Natronoflexus</taxon>
    </lineage>
</organism>
<reference evidence="2 3" key="1">
    <citation type="submission" date="2019-03" db="EMBL/GenBank/DDBJ databases">
        <title>Genomic Encyclopedia of Type Strains, Phase IV (KMG-IV): sequencing the most valuable type-strain genomes for metagenomic binning, comparative biology and taxonomic classification.</title>
        <authorList>
            <person name="Goeker M."/>
        </authorList>
    </citation>
    <scope>NUCLEOTIDE SEQUENCE [LARGE SCALE GENOMIC DNA]</scope>
    <source>
        <strain evidence="2 3">DSM 24179</strain>
    </source>
</reference>
<proteinExistence type="predicted"/>
<evidence type="ECO:0000313" key="2">
    <source>
        <dbReference type="EMBL" id="TCO09270.1"/>
    </source>
</evidence>
<sequence length="39" mass="4368">MKRAMRKPSHTGEVLSPVEVRKTGLASSPEYSGTLKYKF</sequence>
<comment type="caution">
    <text evidence="2">The sequence shown here is derived from an EMBL/GenBank/DDBJ whole genome shotgun (WGS) entry which is preliminary data.</text>
</comment>
<evidence type="ECO:0000313" key="3">
    <source>
        <dbReference type="Proteomes" id="UP000295221"/>
    </source>
</evidence>
<dbReference type="Proteomes" id="UP000295221">
    <property type="component" value="Unassembled WGS sequence"/>
</dbReference>
<keyword evidence="3" id="KW-1185">Reference proteome</keyword>
<accession>A0A4V2RWN0</accession>
<gene>
    <name evidence="2" type="ORF">EV194_103181</name>
</gene>